<evidence type="ECO:0000256" key="1">
    <source>
        <dbReference type="SAM" id="MobiDB-lite"/>
    </source>
</evidence>
<dbReference type="AlphaFoldDB" id="A0A7Y6Q3E4"/>
<dbReference type="Proteomes" id="UP000520198">
    <property type="component" value="Unassembled WGS sequence"/>
</dbReference>
<evidence type="ECO:0000313" key="2">
    <source>
        <dbReference type="EMBL" id="NVD38186.1"/>
    </source>
</evidence>
<organism evidence="2 3">
    <name type="scientific">Ensifer oleiphilus</name>
    <dbReference type="NCBI Taxonomy" id="2742698"/>
    <lineage>
        <taxon>Bacteria</taxon>
        <taxon>Pseudomonadati</taxon>
        <taxon>Pseudomonadota</taxon>
        <taxon>Alphaproteobacteria</taxon>
        <taxon>Hyphomicrobiales</taxon>
        <taxon>Rhizobiaceae</taxon>
        <taxon>Sinorhizobium/Ensifer group</taxon>
        <taxon>Ensifer</taxon>
    </lineage>
</organism>
<gene>
    <name evidence="2" type="ORF">HT585_04920</name>
</gene>
<protein>
    <submittedName>
        <fullName evidence="2">Uncharacterized protein</fullName>
    </submittedName>
</protein>
<proteinExistence type="predicted"/>
<evidence type="ECO:0000313" key="3">
    <source>
        <dbReference type="Proteomes" id="UP000520198"/>
    </source>
</evidence>
<sequence length="244" mass="24819">MQIYGFFSNVGATRATTNGSPVATDAAPLAQKNGSPLLNLLRADDETAASRKAVAKKKLDELKEQLRMLRFWASDPETLARLAKQLARQLGAAAQQFAGGGSTGMMGGGGDAAAGAASAATTAATAAMQASTAEAANAEGAEGNDHDKTEPSSFAERAYREFSSDGSQDRSDASTMAEFKALAEQLKQVLRKAEQDLRAKGAGDDADDARKASNALATSMASLDAAGTAGATAGAVTIPTSVSI</sequence>
<name>A0A7Y6Q3E4_9HYPH</name>
<dbReference type="EMBL" id="JABWDU010000001">
    <property type="protein sequence ID" value="NVD38186.1"/>
    <property type="molecule type" value="Genomic_DNA"/>
</dbReference>
<feature type="region of interest" description="Disordered" evidence="1">
    <location>
        <begin position="131"/>
        <end position="152"/>
    </location>
</feature>
<keyword evidence="3" id="KW-1185">Reference proteome</keyword>
<dbReference type="RefSeq" id="WP_176351861.1">
    <property type="nucleotide sequence ID" value="NZ_JABWDU010000001.1"/>
</dbReference>
<comment type="caution">
    <text evidence="2">The sequence shown here is derived from an EMBL/GenBank/DDBJ whole genome shotgun (WGS) entry which is preliminary data.</text>
</comment>
<reference evidence="2 3" key="1">
    <citation type="submission" date="2020-06" db="EMBL/GenBank/DDBJ databases">
        <authorList>
            <person name="Grouzdev D.S."/>
        </authorList>
    </citation>
    <scope>NUCLEOTIDE SEQUENCE [LARGE SCALE GENOMIC DNA]</scope>
    <source>
        <strain evidence="2 3">HO-A22</strain>
    </source>
</reference>
<feature type="compositionally biased region" description="Low complexity" evidence="1">
    <location>
        <begin position="131"/>
        <end position="141"/>
    </location>
</feature>
<accession>A0A7Y6Q3E4</accession>